<name>A0A7J7KVW2_9MAGN</name>
<reference evidence="1 2" key="1">
    <citation type="journal article" date="2020" name="IScience">
        <title>Genome Sequencing of the Endangered Kingdonia uniflora (Circaeasteraceae, Ranunculales) Reveals Potential Mechanisms of Evolutionary Specialization.</title>
        <authorList>
            <person name="Sun Y."/>
            <person name="Deng T."/>
            <person name="Zhang A."/>
            <person name="Moore M.J."/>
            <person name="Landis J.B."/>
            <person name="Lin N."/>
            <person name="Zhang H."/>
            <person name="Zhang X."/>
            <person name="Huang J."/>
            <person name="Zhang X."/>
            <person name="Sun H."/>
            <person name="Wang H."/>
        </authorList>
    </citation>
    <scope>NUCLEOTIDE SEQUENCE [LARGE SCALE GENOMIC DNA]</scope>
    <source>
        <strain evidence="1">TB1705</strain>
        <tissue evidence="1">Leaf</tissue>
    </source>
</reference>
<gene>
    <name evidence="1" type="ORF">GIB67_028521</name>
</gene>
<dbReference type="Proteomes" id="UP000541444">
    <property type="component" value="Unassembled WGS sequence"/>
</dbReference>
<dbReference type="AlphaFoldDB" id="A0A7J7KVW2"/>
<evidence type="ECO:0000313" key="1">
    <source>
        <dbReference type="EMBL" id="KAF6134500.1"/>
    </source>
</evidence>
<keyword evidence="2" id="KW-1185">Reference proteome</keyword>
<accession>A0A7J7KVW2</accession>
<evidence type="ECO:0000313" key="2">
    <source>
        <dbReference type="Proteomes" id="UP000541444"/>
    </source>
</evidence>
<sequence length="209" mass="23052">MELSKGTVLPVLKPGQNLVVISSGGVWMRINYVSIRSPDVISYEKDGTCTAVIASTMSISFVGGHSILHETLKGWLENNLSYVPVIFEVKELYHKCEMNGLIGTKENGLRFRLISVLAFFKSKNFEYPGTTKLVELLESSGGSLLKDIDSPLHVLDCLLRTPHFSLLNIEDASTEELKSAISALPYAVILMSIATPRRAEDGSSRMRCE</sequence>
<organism evidence="1 2">
    <name type="scientific">Kingdonia uniflora</name>
    <dbReference type="NCBI Taxonomy" id="39325"/>
    <lineage>
        <taxon>Eukaryota</taxon>
        <taxon>Viridiplantae</taxon>
        <taxon>Streptophyta</taxon>
        <taxon>Embryophyta</taxon>
        <taxon>Tracheophyta</taxon>
        <taxon>Spermatophyta</taxon>
        <taxon>Magnoliopsida</taxon>
        <taxon>Ranunculales</taxon>
        <taxon>Circaeasteraceae</taxon>
        <taxon>Kingdonia</taxon>
    </lineage>
</organism>
<protein>
    <submittedName>
        <fullName evidence="1">Uncharacterized protein</fullName>
    </submittedName>
</protein>
<dbReference type="EMBL" id="JACGCM010002836">
    <property type="protein sequence ID" value="KAF6134500.1"/>
    <property type="molecule type" value="Genomic_DNA"/>
</dbReference>
<proteinExistence type="predicted"/>
<comment type="caution">
    <text evidence="1">The sequence shown here is derived from an EMBL/GenBank/DDBJ whole genome shotgun (WGS) entry which is preliminary data.</text>
</comment>